<dbReference type="AlphaFoldDB" id="A0A4Q7LAU2"/>
<keyword evidence="3" id="KW-1185">Reference proteome</keyword>
<evidence type="ECO:0000313" key="2">
    <source>
        <dbReference type="EMBL" id="RZS46750.1"/>
    </source>
</evidence>
<evidence type="ECO:0000313" key="3">
    <source>
        <dbReference type="Proteomes" id="UP000293433"/>
    </source>
</evidence>
<accession>A0A4Q7LAU2</accession>
<evidence type="ECO:0000256" key="1">
    <source>
        <dbReference type="SAM" id="Phobius"/>
    </source>
</evidence>
<feature type="transmembrane region" description="Helical" evidence="1">
    <location>
        <begin position="100"/>
        <end position="119"/>
    </location>
</feature>
<proteinExistence type="predicted"/>
<protein>
    <submittedName>
        <fullName evidence="2">Uncharacterized protein</fullName>
    </submittedName>
</protein>
<sequence>MAGHTSWLWVTLRLVWRLVWRQPGLLVEHLGAHGTLLAAELALWLQAQERRLWLTLLSCLLLACGVVLAGMAAMLSAFWWLMPGRWPVEAGLSLGMPLPVLLWLLAVPLLPLLAAGLAWQAARRQASRPAFDTIGAQLAADVAAWREAVDAAGAQP</sequence>
<dbReference type="EMBL" id="SGWV01000014">
    <property type="protein sequence ID" value="RZS46750.1"/>
    <property type="molecule type" value="Genomic_DNA"/>
</dbReference>
<name>A0A4Q7LAU2_9BURK</name>
<gene>
    <name evidence="2" type="ORF">EV685_4007</name>
</gene>
<feature type="transmembrane region" description="Helical" evidence="1">
    <location>
        <begin position="52"/>
        <end position="80"/>
    </location>
</feature>
<keyword evidence="1" id="KW-0812">Transmembrane</keyword>
<comment type="caution">
    <text evidence="2">The sequence shown here is derived from an EMBL/GenBank/DDBJ whole genome shotgun (WGS) entry which is preliminary data.</text>
</comment>
<dbReference type="RefSeq" id="WP_130483816.1">
    <property type="nucleotide sequence ID" value="NZ_SGWV01000014.1"/>
</dbReference>
<dbReference type="Proteomes" id="UP000293433">
    <property type="component" value="Unassembled WGS sequence"/>
</dbReference>
<keyword evidence="1" id="KW-1133">Transmembrane helix</keyword>
<reference evidence="2 3" key="1">
    <citation type="submission" date="2019-02" db="EMBL/GenBank/DDBJ databases">
        <title>Genomic Encyclopedia of Type Strains, Phase IV (KMG-IV): sequencing the most valuable type-strain genomes for metagenomic binning, comparative biology and taxonomic classification.</title>
        <authorList>
            <person name="Goeker M."/>
        </authorList>
    </citation>
    <scope>NUCLEOTIDE SEQUENCE [LARGE SCALE GENOMIC DNA]</scope>
    <source>
        <strain evidence="2 3">DSM 10617</strain>
    </source>
</reference>
<organism evidence="2 3">
    <name type="scientific">Sphaerotilus mobilis</name>
    <dbReference type="NCBI Taxonomy" id="47994"/>
    <lineage>
        <taxon>Bacteria</taxon>
        <taxon>Pseudomonadati</taxon>
        <taxon>Pseudomonadota</taxon>
        <taxon>Betaproteobacteria</taxon>
        <taxon>Burkholderiales</taxon>
        <taxon>Sphaerotilaceae</taxon>
        <taxon>Sphaerotilus</taxon>
    </lineage>
</organism>
<keyword evidence="1" id="KW-0472">Membrane</keyword>